<evidence type="ECO:0000259" key="1">
    <source>
        <dbReference type="Pfam" id="PF03101"/>
    </source>
</evidence>
<reference evidence="3" key="2">
    <citation type="submission" date="2023-05" db="EMBL/GenBank/DDBJ databases">
        <authorList>
            <person name="Schelkunov M.I."/>
        </authorList>
    </citation>
    <scope>NUCLEOTIDE SEQUENCE</scope>
    <source>
        <strain evidence="3">Hsosn_3</strain>
        <tissue evidence="3">Leaf</tissue>
    </source>
</reference>
<comment type="caution">
    <text evidence="3">The sequence shown here is derived from an EMBL/GenBank/DDBJ whole genome shotgun (WGS) entry which is preliminary data.</text>
</comment>
<dbReference type="AlphaFoldDB" id="A0AAD8J1Q3"/>
<dbReference type="InterPro" id="IPR004330">
    <property type="entry name" value="FAR1_DNA_bnd_dom"/>
</dbReference>
<evidence type="ECO:0008006" key="5">
    <source>
        <dbReference type="Google" id="ProtNLM"/>
    </source>
</evidence>
<evidence type="ECO:0000313" key="3">
    <source>
        <dbReference type="EMBL" id="KAK1396110.1"/>
    </source>
</evidence>
<dbReference type="Pfam" id="PF03101">
    <property type="entry name" value="FAR1"/>
    <property type="match status" value="1"/>
</dbReference>
<dbReference type="EMBL" id="JAUIZM010000002">
    <property type="protein sequence ID" value="KAK1396110.1"/>
    <property type="molecule type" value="Genomic_DNA"/>
</dbReference>
<accession>A0AAD8J1Q3</accession>
<organism evidence="3 4">
    <name type="scientific">Heracleum sosnowskyi</name>
    <dbReference type="NCBI Taxonomy" id="360622"/>
    <lineage>
        <taxon>Eukaryota</taxon>
        <taxon>Viridiplantae</taxon>
        <taxon>Streptophyta</taxon>
        <taxon>Embryophyta</taxon>
        <taxon>Tracheophyta</taxon>
        <taxon>Spermatophyta</taxon>
        <taxon>Magnoliopsida</taxon>
        <taxon>eudicotyledons</taxon>
        <taxon>Gunneridae</taxon>
        <taxon>Pentapetalae</taxon>
        <taxon>asterids</taxon>
        <taxon>campanulids</taxon>
        <taxon>Apiales</taxon>
        <taxon>Apiaceae</taxon>
        <taxon>Apioideae</taxon>
        <taxon>apioid superclade</taxon>
        <taxon>Tordylieae</taxon>
        <taxon>Tordyliinae</taxon>
        <taxon>Heracleum</taxon>
    </lineage>
</organism>
<sequence length="299" mass="34499">MSFFVGVVISDPTNIIHQEEIDSIEEDSSELDEEAINYTVKESLGCTHYETNNDFHFWTPNCDQEIKPRVNQLFETINQAYTFYRDYGRKCGFDVRRNKGKKDTTSGKIKYKYIRCNHAGGNNNKIAINVAEHVENSGKRRRTTSRRCKCQAKITLKYMGDKGYVILSFVEDHNHPLVTEAGSKRGFGIYKELFGSYDNVGASATDFNNFGCDVKAQGRLTSFFFWADAIGRRNYDIFGDVLSFDPTFRTNRYNMVCVPFTGVDNHWNNVTFVAALLEKEDYTNFMWLIHVGFYTELFV</sequence>
<dbReference type="PANTHER" id="PTHR47718:SF17">
    <property type="entry name" value="PROTEIN FAR1-RELATED SEQUENCE 5-LIKE"/>
    <property type="match status" value="1"/>
</dbReference>
<evidence type="ECO:0000313" key="4">
    <source>
        <dbReference type="Proteomes" id="UP001237642"/>
    </source>
</evidence>
<feature type="domain" description="FAR1" evidence="1">
    <location>
        <begin position="82"/>
        <end position="178"/>
    </location>
</feature>
<feature type="domain" description="MULE transposase" evidence="2">
    <location>
        <begin position="241"/>
        <end position="290"/>
    </location>
</feature>
<protein>
    <recommendedName>
        <fullName evidence="5">Protein FAR1-RELATED SEQUENCE</fullName>
    </recommendedName>
</protein>
<dbReference type="Pfam" id="PF10551">
    <property type="entry name" value="MULE"/>
    <property type="match status" value="1"/>
</dbReference>
<dbReference type="Proteomes" id="UP001237642">
    <property type="component" value="Unassembled WGS sequence"/>
</dbReference>
<name>A0AAD8J1Q3_9APIA</name>
<dbReference type="InterPro" id="IPR018289">
    <property type="entry name" value="MULE_transposase_dom"/>
</dbReference>
<dbReference type="PANTHER" id="PTHR47718">
    <property type="entry name" value="OS01G0519700 PROTEIN"/>
    <property type="match status" value="1"/>
</dbReference>
<reference evidence="3" key="1">
    <citation type="submission" date="2023-02" db="EMBL/GenBank/DDBJ databases">
        <title>Genome of toxic invasive species Heracleum sosnowskyi carries increased number of genes despite the absence of recent whole-genome duplications.</title>
        <authorList>
            <person name="Schelkunov M."/>
            <person name="Shtratnikova V."/>
            <person name="Makarenko M."/>
            <person name="Klepikova A."/>
            <person name="Omelchenko D."/>
            <person name="Novikova G."/>
            <person name="Obukhova E."/>
            <person name="Bogdanov V."/>
            <person name="Penin A."/>
            <person name="Logacheva M."/>
        </authorList>
    </citation>
    <scope>NUCLEOTIDE SEQUENCE</scope>
    <source>
        <strain evidence="3">Hsosn_3</strain>
        <tissue evidence="3">Leaf</tissue>
    </source>
</reference>
<evidence type="ECO:0000259" key="2">
    <source>
        <dbReference type="Pfam" id="PF10551"/>
    </source>
</evidence>
<proteinExistence type="predicted"/>
<keyword evidence="4" id="KW-1185">Reference proteome</keyword>
<gene>
    <name evidence="3" type="ORF">POM88_005973</name>
</gene>